<dbReference type="Proteomes" id="UP000741282">
    <property type="component" value="Unassembled WGS sequence"/>
</dbReference>
<feature type="domain" description="Calcineurin-like phosphoesterase" evidence="1">
    <location>
        <begin position="1"/>
        <end position="114"/>
    </location>
</feature>
<dbReference type="SUPFAM" id="SSF56300">
    <property type="entry name" value="Metallo-dependent phosphatases"/>
    <property type="match status" value="1"/>
</dbReference>
<dbReference type="AlphaFoldDB" id="A0A955I350"/>
<proteinExistence type="predicted"/>
<evidence type="ECO:0000313" key="2">
    <source>
        <dbReference type="EMBL" id="MCA9376947.1"/>
    </source>
</evidence>
<accession>A0A955I350</accession>
<reference evidence="2" key="2">
    <citation type="journal article" date="2021" name="Microbiome">
        <title>Successional dynamics and alternative stable states in a saline activated sludge microbial community over 9 years.</title>
        <authorList>
            <person name="Wang Y."/>
            <person name="Ye J."/>
            <person name="Ju F."/>
            <person name="Liu L."/>
            <person name="Boyd J.A."/>
            <person name="Deng Y."/>
            <person name="Parks D.H."/>
            <person name="Jiang X."/>
            <person name="Yin X."/>
            <person name="Woodcroft B.J."/>
            <person name="Tyson G.W."/>
            <person name="Hugenholtz P."/>
            <person name="Polz M.F."/>
            <person name="Zhang T."/>
        </authorList>
    </citation>
    <scope>NUCLEOTIDE SEQUENCE</scope>
    <source>
        <strain evidence="2">HKST-UBA17</strain>
    </source>
</reference>
<dbReference type="EMBL" id="JAGQLN010000012">
    <property type="protein sequence ID" value="MCA9376947.1"/>
    <property type="molecule type" value="Genomic_DNA"/>
</dbReference>
<dbReference type="GO" id="GO:0016787">
    <property type="term" value="F:hydrolase activity"/>
    <property type="evidence" value="ECO:0007669"/>
    <property type="project" value="InterPro"/>
</dbReference>
<protein>
    <submittedName>
        <fullName evidence="2">Metallophosphoesterase family protein</fullName>
    </submittedName>
</protein>
<dbReference type="InterPro" id="IPR004843">
    <property type="entry name" value="Calcineurin-like_PHP"/>
</dbReference>
<dbReference type="Gene3D" id="3.60.21.10">
    <property type="match status" value="1"/>
</dbReference>
<organism evidence="2 3">
    <name type="scientific">Candidatus Dojkabacteria bacterium</name>
    <dbReference type="NCBI Taxonomy" id="2099670"/>
    <lineage>
        <taxon>Bacteria</taxon>
        <taxon>Candidatus Dojkabacteria</taxon>
    </lineage>
</organism>
<dbReference type="InterPro" id="IPR029052">
    <property type="entry name" value="Metallo-depent_PP-like"/>
</dbReference>
<dbReference type="Pfam" id="PF00149">
    <property type="entry name" value="Metallophos"/>
    <property type="match status" value="1"/>
</dbReference>
<evidence type="ECO:0000313" key="3">
    <source>
        <dbReference type="Proteomes" id="UP000741282"/>
    </source>
</evidence>
<reference evidence="2" key="1">
    <citation type="submission" date="2020-04" db="EMBL/GenBank/DDBJ databases">
        <authorList>
            <person name="Zhang T."/>
        </authorList>
    </citation>
    <scope>NUCLEOTIDE SEQUENCE</scope>
    <source>
        <strain evidence="2">HKST-UBA17</strain>
    </source>
</reference>
<gene>
    <name evidence="2" type="ORF">KC685_03450</name>
</gene>
<name>A0A955I350_9BACT</name>
<comment type="caution">
    <text evidence="2">The sequence shown here is derived from an EMBL/GenBank/DDBJ whole genome shotgun (WGS) entry which is preliminary data.</text>
</comment>
<evidence type="ECO:0000259" key="1">
    <source>
        <dbReference type="Pfam" id="PF00149"/>
    </source>
</evidence>
<sequence length="222" mass="25812">MKTLIFSDTHLSHLFDKAKYDYLSEIIDMSDHVIINGDLWEGYFTTFDLFVNSEWRRLFPLLKSKNAVYLHGNHDSPERFDVDERTGYFSVKYGVEHELLLTGKRYVIEHGDRLLSKNSNGRLRQLIKRPTRFHTYAAHAINALDYISYKGFANCIVTQPLNNRLKMTASGILDDAYLVTSHTHYSELDEVSRYINTGANRFGYGNYLLINDEGHELVSVRY</sequence>